<comment type="similarity">
    <text evidence="1">Belongs to the DprA/Smf family.</text>
</comment>
<dbReference type="GO" id="GO:0009294">
    <property type="term" value="P:DNA-mediated transformation"/>
    <property type="evidence" value="ECO:0007669"/>
    <property type="project" value="InterPro"/>
</dbReference>
<dbReference type="Gene3D" id="3.40.50.450">
    <property type="match status" value="1"/>
</dbReference>
<dbReference type="AlphaFoldDB" id="A0A938Y1E2"/>
<reference evidence="3" key="1">
    <citation type="submission" date="2021-01" db="EMBL/GenBank/DDBJ databases">
        <title>Genomic Encyclopedia of Type Strains, Phase IV (KMG-IV): sequencing the most valuable type-strain genomes for metagenomic binning, comparative biology and taxonomic classification.</title>
        <authorList>
            <person name="Goeker M."/>
        </authorList>
    </citation>
    <scope>NUCLEOTIDE SEQUENCE</scope>
    <source>
        <strain evidence="3">DSM 25523</strain>
    </source>
</reference>
<gene>
    <name evidence="3" type="ORF">JOD01_002243</name>
</gene>
<organism evidence="3 4">
    <name type="scientific">Brevibacillus fulvus</name>
    <dbReference type="NCBI Taxonomy" id="1125967"/>
    <lineage>
        <taxon>Bacteria</taxon>
        <taxon>Bacillati</taxon>
        <taxon>Bacillota</taxon>
        <taxon>Bacilli</taxon>
        <taxon>Bacillales</taxon>
        <taxon>Paenibacillaceae</taxon>
        <taxon>Brevibacillus</taxon>
    </lineage>
</organism>
<sequence length="372" mass="41170">MGMKIEERDWLYSLSLIPGVGSRTLRQIYQNFTSFAKLAESPQMLRKMSISPEKAKAILEKLNPEAVWQDKMQREQRHIQFISIFDEQYPQNLREISDPPVILFYRGHLRYLTEPKLAVVGSRKPTPYGKAACAKLTAELAEAGFTIVSGVAYGIDAEAHRTALRCGAGTIGVLGCGLDHIYPPLHKKLYEEIADNGLLLSEYPPATSPHKGLFPERNRLISGLSLGVLLIEGNEKSGSLITVDCALDQGREVFAVPGQIFSPLSAAPHNLIKQGAKLVTGAADVLEELPLPHKPTVCNRAQAAEQRLSSGEQRLLELIPYEPIHWNKLFECLPPEARQRLDQELLLLEANGMIESLAGGYFAKRKNGSVKV</sequence>
<dbReference type="NCBIfam" id="TIGR00732">
    <property type="entry name" value="dprA"/>
    <property type="match status" value="1"/>
</dbReference>
<dbReference type="RefSeq" id="WP_204518374.1">
    <property type="nucleotide sequence ID" value="NZ_BAABIN010000002.1"/>
</dbReference>
<dbReference type="InterPro" id="IPR057666">
    <property type="entry name" value="DrpA_SLOG"/>
</dbReference>
<proteinExistence type="inferred from homology"/>
<keyword evidence="4" id="KW-1185">Reference proteome</keyword>
<evidence type="ECO:0000313" key="3">
    <source>
        <dbReference type="EMBL" id="MBM7590639.1"/>
    </source>
</evidence>
<dbReference type="SUPFAM" id="SSF102405">
    <property type="entry name" value="MCP/YpsA-like"/>
    <property type="match status" value="1"/>
</dbReference>
<dbReference type="Pfam" id="PF02481">
    <property type="entry name" value="DNA_processg_A"/>
    <property type="match status" value="1"/>
</dbReference>
<protein>
    <submittedName>
        <fullName evidence="3">DNA processing protein</fullName>
    </submittedName>
</protein>
<dbReference type="Proteomes" id="UP000717624">
    <property type="component" value="Unassembled WGS sequence"/>
</dbReference>
<evidence type="ECO:0000313" key="4">
    <source>
        <dbReference type="Proteomes" id="UP000717624"/>
    </source>
</evidence>
<feature type="domain" description="Smf/DprA SLOG" evidence="2">
    <location>
        <begin position="81"/>
        <end position="289"/>
    </location>
</feature>
<evidence type="ECO:0000256" key="1">
    <source>
        <dbReference type="ARBA" id="ARBA00006525"/>
    </source>
</evidence>
<dbReference type="EMBL" id="JAFBEB010000006">
    <property type="protein sequence ID" value="MBM7590639.1"/>
    <property type="molecule type" value="Genomic_DNA"/>
</dbReference>
<evidence type="ECO:0000259" key="2">
    <source>
        <dbReference type="Pfam" id="PF02481"/>
    </source>
</evidence>
<name>A0A938Y1E2_9BACL</name>
<dbReference type="PANTHER" id="PTHR43022:SF1">
    <property type="entry name" value="PROTEIN SMF"/>
    <property type="match status" value="1"/>
</dbReference>
<accession>A0A938Y1E2</accession>
<comment type="caution">
    <text evidence="3">The sequence shown here is derived from an EMBL/GenBank/DDBJ whole genome shotgun (WGS) entry which is preliminary data.</text>
</comment>
<dbReference type="InterPro" id="IPR003488">
    <property type="entry name" value="DprA"/>
</dbReference>
<dbReference type="PANTHER" id="PTHR43022">
    <property type="entry name" value="PROTEIN SMF"/>
    <property type="match status" value="1"/>
</dbReference>